<evidence type="ECO:0000313" key="1">
    <source>
        <dbReference type="EMBL" id="KAF6748936.1"/>
    </source>
</evidence>
<dbReference type="AlphaFoldDB" id="A0A8H6HNH9"/>
<reference evidence="1 2" key="1">
    <citation type="submission" date="2020-07" db="EMBL/GenBank/DDBJ databases">
        <title>Comparative genomics of pyrophilous fungi reveals a link between fire events and developmental genes.</title>
        <authorList>
            <consortium name="DOE Joint Genome Institute"/>
            <person name="Steindorff A.S."/>
            <person name="Carver A."/>
            <person name="Calhoun S."/>
            <person name="Stillman K."/>
            <person name="Liu H."/>
            <person name="Lipzen A."/>
            <person name="Pangilinan J."/>
            <person name="Labutti K."/>
            <person name="Bruns T.D."/>
            <person name="Grigoriev I.V."/>
        </authorList>
    </citation>
    <scope>NUCLEOTIDE SEQUENCE [LARGE SCALE GENOMIC DNA]</scope>
    <source>
        <strain evidence="1 2">CBS 144469</strain>
    </source>
</reference>
<name>A0A8H6HNH9_9AGAR</name>
<dbReference type="OrthoDB" id="3047832at2759"/>
<dbReference type="EMBL" id="JACGCI010000067">
    <property type="protein sequence ID" value="KAF6748936.1"/>
    <property type="molecule type" value="Genomic_DNA"/>
</dbReference>
<feature type="non-terminal residue" evidence="1">
    <location>
        <position position="357"/>
    </location>
</feature>
<comment type="caution">
    <text evidence="1">The sequence shown here is derived from an EMBL/GenBank/DDBJ whole genome shotgun (WGS) entry which is preliminary data.</text>
</comment>
<evidence type="ECO:0000313" key="2">
    <source>
        <dbReference type="Proteomes" id="UP000521943"/>
    </source>
</evidence>
<proteinExistence type="predicted"/>
<sequence length="357" mass="39612">DPGPIGGPNRRVDASRFCGPQFISNLEGVVLANGLSGQNRRGLSEKFTGGREQQWLIHADPDCLGRVALASMHDGRYLSRDEDICVIEKEPFYWHLQEVDHNIYILSQPGDSERVRPELPKILGSIASLVYNPIDDTDARLLIFEDTPEAREILSTGAIGPYAYPEESIYYTVGSPGQVIITNHMETDVYVSVSGETGEPVQFKGCPGVSLSWSREKDEVAHVSLAGGLPDWNNTQTFTAYRDKILHIQKMPSEPVWKGIMSVPEQESRYSPQDSDKEGFIGVQNNLKFHIYVFVLSSVLGGDTDIWTGRCTLKPSNKASWRRTRSEIVFVSVGSSPGVPRAFIGRPGFILQIDSLQ</sequence>
<keyword evidence="2" id="KW-1185">Reference proteome</keyword>
<dbReference type="Proteomes" id="UP000521943">
    <property type="component" value="Unassembled WGS sequence"/>
</dbReference>
<organism evidence="1 2">
    <name type="scientific">Ephemerocybe angulata</name>
    <dbReference type="NCBI Taxonomy" id="980116"/>
    <lineage>
        <taxon>Eukaryota</taxon>
        <taxon>Fungi</taxon>
        <taxon>Dikarya</taxon>
        <taxon>Basidiomycota</taxon>
        <taxon>Agaricomycotina</taxon>
        <taxon>Agaricomycetes</taxon>
        <taxon>Agaricomycetidae</taxon>
        <taxon>Agaricales</taxon>
        <taxon>Agaricineae</taxon>
        <taxon>Psathyrellaceae</taxon>
        <taxon>Ephemerocybe</taxon>
    </lineage>
</organism>
<gene>
    <name evidence="1" type="ORF">DFP72DRAFT_915033</name>
</gene>
<accession>A0A8H6HNH9</accession>
<protein>
    <submittedName>
        <fullName evidence="1">Uncharacterized protein</fullName>
    </submittedName>
</protein>